<organism evidence="12">
    <name type="scientific">Hydra vulgaris</name>
    <name type="common">Hydra</name>
    <name type="synonym">Hydra attenuata</name>
    <dbReference type="NCBI Taxonomy" id="6087"/>
    <lineage>
        <taxon>Eukaryota</taxon>
        <taxon>Metazoa</taxon>
        <taxon>Cnidaria</taxon>
        <taxon>Hydrozoa</taxon>
        <taxon>Hydroidolina</taxon>
        <taxon>Anthoathecata</taxon>
        <taxon>Aplanulata</taxon>
        <taxon>Hydridae</taxon>
        <taxon>Hydra</taxon>
    </lineage>
</organism>
<dbReference type="Gene3D" id="2.10.110.30">
    <property type="match status" value="1"/>
</dbReference>
<evidence type="ECO:0000313" key="12">
    <source>
        <dbReference type="EMBL" id="CDG68940.1"/>
    </source>
</evidence>
<evidence type="ECO:0000256" key="6">
    <source>
        <dbReference type="ARBA" id="ARBA00022786"/>
    </source>
</evidence>
<dbReference type="PANTHER" id="PTHR21497:SF24">
    <property type="entry name" value="E3 UBIQUITIN-PROTEIN LIGASE UBR1"/>
    <property type="match status" value="1"/>
</dbReference>
<dbReference type="GO" id="GO:0008270">
    <property type="term" value="F:zinc ion binding"/>
    <property type="evidence" value="ECO:0007669"/>
    <property type="project" value="UniProtKB-UniRule"/>
</dbReference>
<sequence>MCHISIAMKKARFSHFIMNVPEHLNNEWLACFPKECFSVKNPPYSYNTKESQLEAKIYSHLSQHAPKLMKEITTANNVSKFVIDEHKFKCWIIEPFEYFICGKDPSKGFEELRKINKPPNFCGRLFKVGDPTYTCKDCAADPTCVFCHDCFHQSVHTKHKYKLFASQGRGGYCDCGDKEAWTNDPACNKHKENTNEDAKDPLVNLPEDVYNYTTFLFTVLLKYCIDMVYWRTNNSLPSPLTIESNDENSYIVMLFNDEIHSYKEVITALQKSIKATEQQGFQLAAVVDKEGRSAIFNGNMTESVNVAATCKIHTSKNKAPLRCEAIHKDVIAHQLCAIEIMSWLASVVDKSDALRRLLCLLVCKPLCGRPIPLLEQVINDDAQLWKAARLQVHQLFVNSLLMDISFGRVEFAIAFAKNYVKMINDFIEDDHDHSISVSALSVQIFTVPSIAELLILEHDILAVCLETFLVSIRPAVGVNGSLDFQGKLKFVNLKRSEYILNDIRYLLRMKPKWTELLRGKFIAFFHHFLQLLKIMQGMDSVTHKVLSHVAYEPNWESGFNLQLWCMSLFHEMYVWCYS</sequence>
<dbReference type="PROSITE" id="PS51157">
    <property type="entry name" value="ZF_UBR"/>
    <property type="match status" value="1"/>
</dbReference>
<evidence type="ECO:0000256" key="7">
    <source>
        <dbReference type="ARBA" id="ARBA00022833"/>
    </source>
</evidence>
<evidence type="ECO:0000256" key="2">
    <source>
        <dbReference type="ARBA" id="ARBA00004906"/>
    </source>
</evidence>
<keyword evidence="3 10" id="KW-0808">Transferase</keyword>
<protein>
    <recommendedName>
        <fullName evidence="10">E3 ubiquitin-protein ligase</fullName>
        <ecNumber evidence="10">2.3.2.27</ecNumber>
    </recommendedName>
</protein>
<dbReference type="AlphaFoldDB" id="T2MAJ3"/>
<comment type="catalytic activity">
    <reaction evidence="1 10">
        <text>S-ubiquitinyl-[E2 ubiquitin-conjugating enzyme]-L-cysteine + [acceptor protein]-L-lysine = [E2 ubiquitin-conjugating enzyme]-L-cysteine + N(6)-ubiquitinyl-[acceptor protein]-L-lysine.</text>
        <dbReference type="EC" id="2.3.2.27"/>
    </reaction>
</comment>
<gene>
    <name evidence="12" type="primary">UBR2</name>
</gene>
<proteinExistence type="evidence at transcript level"/>
<dbReference type="GO" id="GO:0061630">
    <property type="term" value="F:ubiquitin protein ligase activity"/>
    <property type="evidence" value="ECO:0007669"/>
    <property type="project" value="UniProtKB-UniRule"/>
</dbReference>
<dbReference type="GO" id="GO:0071596">
    <property type="term" value="P:ubiquitin-dependent protein catabolic process via the N-end rule pathway"/>
    <property type="evidence" value="ECO:0007669"/>
    <property type="project" value="UniProtKB-UniRule"/>
</dbReference>
<evidence type="ECO:0000256" key="4">
    <source>
        <dbReference type="ARBA" id="ARBA00022723"/>
    </source>
</evidence>
<dbReference type="GO" id="GO:0016567">
    <property type="term" value="P:protein ubiquitination"/>
    <property type="evidence" value="ECO:0007669"/>
    <property type="project" value="UniProtKB-UniRule"/>
</dbReference>
<dbReference type="InterPro" id="IPR003769">
    <property type="entry name" value="ClpS_core"/>
</dbReference>
<keyword evidence="5 10" id="KW-0863">Zinc-finger</keyword>
<dbReference type="CDD" id="cd19672">
    <property type="entry name" value="UBR-box_UBR1_like"/>
    <property type="match status" value="1"/>
</dbReference>
<evidence type="ECO:0000256" key="8">
    <source>
        <dbReference type="ARBA" id="ARBA00046341"/>
    </source>
</evidence>
<comment type="pathway">
    <text evidence="2 10">Protein modification; protein ubiquitination.</text>
</comment>
<dbReference type="OrthoDB" id="26387at2759"/>
<evidence type="ECO:0000256" key="10">
    <source>
        <dbReference type="RuleBase" id="RU366018"/>
    </source>
</evidence>
<comment type="similarity">
    <text evidence="8 10">Belongs to the E3 ubiquitin-protein ligase UBR1-like family.</text>
</comment>
<dbReference type="PANTHER" id="PTHR21497">
    <property type="entry name" value="UBIQUITIN LIGASE E3 ALPHA-RELATED"/>
    <property type="match status" value="1"/>
</dbReference>
<reference evidence="12" key="1">
    <citation type="journal article" date="2013" name="Genome Biol. Evol.">
        <title>Punctuated emergences of genetic and phenotypic innovations in eumetazoan, bilaterian, euteleostome, and hominidae ancestors.</title>
        <authorList>
            <person name="Wenger Y."/>
            <person name="Galliot B."/>
        </authorList>
    </citation>
    <scope>NUCLEOTIDE SEQUENCE</scope>
    <source>
        <tissue evidence="12">Whole animals</tissue>
    </source>
</reference>
<dbReference type="GO" id="GO:0005737">
    <property type="term" value="C:cytoplasm"/>
    <property type="evidence" value="ECO:0007669"/>
    <property type="project" value="TreeGrafter"/>
</dbReference>
<evidence type="ECO:0000256" key="1">
    <source>
        <dbReference type="ARBA" id="ARBA00000900"/>
    </source>
</evidence>
<dbReference type="EC" id="2.3.2.27" evidence="10"/>
<name>T2MAJ3_HYDVU</name>
<dbReference type="SUPFAM" id="SSF54736">
    <property type="entry name" value="ClpS-like"/>
    <property type="match status" value="1"/>
</dbReference>
<feature type="zinc finger region" description="UBR-type" evidence="9">
    <location>
        <begin position="120"/>
        <end position="192"/>
    </location>
</feature>
<keyword evidence="6 10" id="KW-0833">Ubl conjugation pathway</keyword>
<dbReference type="Gene3D" id="3.30.1390.10">
    <property type="match status" value="1"/>
</dbReference>
<feature type="domain" description="UBR-type" evidence="11">
    <location>
        <begin position="120"/>
        <end position="192"/>
    </location>
</feature>
<dbReference type="GO" id="GO:0000151">
    <property type="term" value="C:ubiquitin ligase complex"/>
    <property type="evidence" value="ECO:0007669"/>
    <property type="project" value="TreeGrafter"/>
</dbReference>
<dbReference type="FunFam" id="2.10.110.30:FF:000001">
    <property type="entry name" value="E3 ubiquitin-protein ligase UBR2 isoform 1"/>
    <property type="match status" value="1"/>
</dbReference>
<dbReference type="UniPathway" id="UPA00143"/>
<dbReference type="Pfam" id="PF02207">
    <property type="entry name" value="zf-UBR"/>
    <property type="match status" value="1"/>
</dbReference>
<dbReference type="Pfam" id="PF02617">
    <property type="entry name" value="ClpS"/>
    <property type="match status" value="1"/>
</dbReference>
<feature type="non-terminal residue" evidence="12">
    <location>
        <position position="578"/>
    </location>
</feature>
<dbReference type="SMART" id="SM00396">
    <property type="entry name" value="ZnF_UBR1"/>
    <property type="match status" value="1"/>
</dbReference>
<evidence type="ECO:0000256" key="3">
    <source>
        <dbReference type="ARBA" id="ARBA00022679"/>
    </source>
</evidence>
<dbReference type="InterPro" id="IPR014719">
    <property type="entry name" value="Ribosomal_bL12_C/ClpS-like"/>
</dbReference>
<dbReference type="InterPro" id="IPR039164">
    <property type="entry name" value="UBR1-like"/>
</dbReference>
<dbReference type="InterPro" id="IPR003126">
    <property type="entry name" value="Znf_UBR"/>
</dbReference>
<feature type="non-terminal residue" evidence="12">
    <location>
        <position position="1"/>
    </location>
</feature>
<evidence type="ECO:0000259" key="11">
    <source>
        <dbReference type="PROSITE" id="PS51157"/>
    </source>
</evidence>
<accession>T2MAJ3</accession>
<evidence type="ECO:0000256" key="9">
    <source>
        <dbReference type="PROSITE-ProRule" id="PRU00508"/>
    </source>
</evidence>
<comment type="function">
    <text evidence="10">Ubiquitin ligase protein which is a component of the N-end rule pathway. Recognizes and binds to proteins bearing specific N-terminal residues that are destabilizing according to the N-end rule, leading to their ubiquitination and subsequent degradation.</text>
</comment>
<evidence type="ECO:0000256" key="5">
    <source>
        <dbReference type="ARBA" id="ARBA00022771"/>
    </source>
</evidence>
<keyword evidence="4 10" id="KW-0479">Metal-binding</keyword>
<keyword evidence="7 10" id="KW-0862">Zinc</keyword>
<dbReference type="EMBL" id="HAAD01002708">
    <property type="protein sequence ID" value="CDG68940.1"/>
    <property type="molecule type" value="mRNA"/>
</dbReference>